<keyword evidence="10" id="KW-0804">Transcription</keyword>
<evidence type="ECO:0000256" key="2">
    <source>
        <dbReference type="ARBA" id="ARBA00007871"/>
    </source>
</evidence>
<evidence type="ECO:0000256" key="5">
    <source>
        <dbReference type="ARBA" id="ARBA00022490"/>
    </source>
</evidence>
<protein>
    <recommendedName>
        <fullName evidence="4">Transcriptional regulator MntR</fullName>
    </recommendedName>
    <alternativeName>
        <fullName evidence="13">Manganese transport regulator</fullName>
    </alternativeName>
</protein>
<keyword evidence="6" id="KW-0678">Repressor</keyword>
<evidence type="ECO:0000256" key="10">
    <source>
        <dbReference type="ARBA" id="ARBA00023163"/>
    </source>
</evidence>
<sequence length="219" mass="25212">MVYTISEENYVKAIFHLTENGKSASTNQLAEALKAKPASITDMLKKLELKNLLHYEKYYGVTLTDNGKQLALSIIRKHRLWEYFLVNKLNINWTEVHEIAEQLEHVKSHLLIEQLDKYLGYPDFDPHGDPIPDSKGNIKEQEKTRLTLAAKNTELEICSVNSRNADFLEMLEMKKLQIGTCISIIKQYSFDKSLDVKLNKKTVNISEQLAKNIYVKIKG</sequence>
<keyword evidence="9" id="KW-0010">Activator</keyword>
<comment type="subcellular location">
    <subcellularLocation>
        <location evidence="1">Cytoplasm</location>
    </subcellularLocation>
</comment>
<evidence type="ECO:0000256" key="4">
    <source>
        <dbReference type="ARBA" id="ARBA00022386"/>
    </source>
</evidence>
<name>A0ABT4UL54_9BACT</name>
<evidence type="ECO:0000256" key="13">
    <source>
        <dbReference type="ARBA" id="ARBA00032593"/>
    </source>
</evidence>
<dbReference type="Proteomes" id="UP001210231">
    <property type="component" value="Unassembled WGS sequence"/>
</dbReference>
<evidence type="ECO:0000256" key="8">
    <source>
        <dbReference type="ARBA" id="ARBA00023125"/>
    </source>
</evidence>
<evidence type="ECO:0000256" key="3">
    <source>
        <dbReference type="ARBA" id="ARBA00011738"/>
    </source>
</evidence>
<dbReference type="SUPFAM" id="SSF46785">
    <property type="entry name" value="Winged helix' DNA-binding domain"/>
    <property type="match status" value="1"/>
</dbReference>
<accession>A0ABT4UL54</accession>
<evidence type="ECO:0000256" key="6">
    <source>
        <dbReference type="ARBA" id="ARBA00022491"/>
    </source>
</evidence>
<keyword evidence="7" id="KW-0805">Transcription regulation</keyword>
<dbReference type="InterPro" id="IPR038157">
    <property type="entry name" value="FeoA_core_dom"/>
</dbReference>
<comment type="caution">
    <text evidence="15">The sequence shown here is derived from an EMBL/GenBank/DDBJ whole genome shotgun (WGS) entry which is preliminary data.</text>
</comment>
<feature type="domain" description="HTH dtxR-type" evidence="14">
    <location>
        <begin position="1"/>
        <end position="64"/>
    </location>
</feature>
<evidence type="ECO:0000256" key="11">
    <source>
        <dbReference type="ARBA" id="ARBA00023211"/>
    </source>
</evidence>
<dbReference type="InterPro" id="IPR036421">
    <property type="entry name" value="Fe_dep_repressor_sf"/>
</dbReference>
<comment type="similarity">
    <text evidence="2">Belongs to the DtxR/MntR family.</text>
</comment>
<keyword evidence="5" id="KW-0963">Cytoplasm</keyword>
<dbReference type="PANTHER" id="PTHR33238">
    <property type="entry name" value="IRON (METAL) DEPENDENT REPRESSOR, DTXR FAMILY"/>
    <property type="match status" value="1"/>
</dbReference>
<evidence type="ECO:0000313" key="15">
    <source>
        <dbReference type="EMBL" id="MDA3615572.1"/>
    </source>
</evidence>
<dbReference type="Gene3D" id="1.10.10.10">
    <property type="entry name" value="Winged helix-like DNA-binding domain superfamily/Winged helix DNA-binding domain"/>
    <property type="match status" value="1"/>
</dbReference>
<evidence type="ECO:0000256" key="7">
    <source>
        <dbReference type="ARBA" id="ARBA00023015"/>
    </source>
</evidence>
<comment type="function">
    <text evidence="12">In the presence of manganese, represses expression of mntH and mntS. Up-regulates expression of mntP.</text>
</comment>
<keyword evidence="16" id="KW-1185">Reference proteome</keyword>
<dbReference type="InterPro" id="IPR022687">
    <property type="entry name" value="HTH_DTXR"/>
</dbReference>
<dbReference type="Gene3D" id="2.30.30.90">
    <property type="match status" value="1"/>
</dbReference>
<evidence type="ECO:0000259" key="14">
    <source>
        <dbReference type="PROSITE" id="PS50944"/>
    </source>
</evidence>
<dbReference type="InterPro" id="IPR036390">
    <property type="entry name" value="WH_DNA-bd_sf"/>
</dbReference>
<evidence type="ECO:0000313" key="16">
    <source>
        <dbReference type="Proteomes" id="UP001210231"/>
    </source>
</evidence>
<dbReference type="SMART" id="SM00529">
    <property type="entry name" value="HTH_DTXR"/>
    <property type="match status" value="1"/>
</dbReference>
<evidence type="ECO:0000256" key="12">
    <source>
        <dbReference type="ARBA" id="ARBA00025185"/>
    </source>
</evidence>
<dbReference type="PROSITE" id="PS50944">
    <property type="entry name" value="HTH_DTXR"/>
    <property type="match status" value="1"/>
</dbReference>
<dbReference type="InterPro" id="IPR022689">
    <property type="entry name" value="Iron_dep_repressor"/>
</dbReference>
<reference evidence="15 16" key="1">
    <citation type="submission" date="2022-12" db="EMBL/GenBank/DDBJ databases">
        <title>Chitinophagaceae gen. sp. nov., a new member of the family Chitinophagaceae, isolated from soil in a chemical factory.</title>
        <authorList>
            <person name="Ke Z."/>
        </authorList>
    </citation>
    <scope>NUCLEOTIDE SEQUENCE [LARGE SCALE GENOMIC DNA]</scope>
    <source>
        <strain evidence="15 16">LY-5</strain>
    </source>
</reference>
<dbReference type="Pfam" id="PF01325">
    <property type="entry name" value="Fe_dep_repress"/>
    <property type="match status" value="1"/>
</dbReference>
<dbReference type="EMBL" id="JAQGEF010000014">
    <property type="protein sequence ID" value="MDA3615572.1"/>
    <property type="molecule type" value="Genomic_DNA"/>
</dbReference>
<dbReference type="Pfam" id="PF04023">
    <property type="entry name" value="FeoA"/>
    <property type="match status" value="1"/>
</dbReference>
<proteinExistence type="inferred from homology"/>
<evidence type="ECO:0000256" key="1">
    <source>
        <dbReference type="ARBA" id="ARBA00004496"/>
    </source>
</evidence>
<dbReference type="PANTHER" id="PTHR33238:SF11">
    <property type="entry name" value="TRANSCRIPTIONAL REGULATOR MNTR"/>
    <property type="match status" value="1"/>
</dbReference>
<organism evidence="15 16">
    <name type="scientific">Polluticaenibacter yanchengensis</name>
    <dbReference type="NCBI Taxonomy" id="3014562"/>
    <lineage>
        <taxon>Bacteria</taxon>
        <taxon>Pseudomonadati</taxon>
        <taxon>Bacteroidota</taxon>
        <taxon>Chitinophagia</taxon>
        <taxon>Chitinophagales</taxon>
        <taxon>Chitinophagaceae</taxon>
        <taxon>Polluticaenibacter</taxon>
    </lineage>
</organism>
<evidence type="ECO:0000256" key="9">
    <source>
        <dbReference type="ARBA" id="ARBA00023159"/>
    </source>
</evidence>
<dbReference type="InterPro" id="IPR050536">
    <property type="entry name" value="DtxR_MntR_Metal-Reg"/>
</dbReference>
<dbReference type="RefSeq" id="WP_407031899.1">
    <property type="nucleotide sequence ID" value="NZ_JAQGEF010000014.1"/>
</dbReference>
<gene>
    <name evidence="15" type="ORF">O3P16_12195</name>
</gene>
<dbReference type="InterPro" id="IPR007167">
    <property type="entry name" value="Fe-transptr_FeoA-like"/>
</dbReference>
<dbReference type="InterPro" id="IPR001367">
    <property type="entry name" value="Fe_dep_repressor"/>
</dbReference>
<keyword evidence="11" id="KW-0464">Manganese</keyword>
<dbReference type="InterPro" id="IPR036388">
    <property type="entry name" value="WH-like_DNA-bd_sf"/>
</dbReference>
<dbReference type="Pfam" id="PF02742">
    <property type="entry name" value="Fe_dep_repr_C"/>
    <property type="match status" value="1"/>
</dbReference>
<keyword evidence="8" id="KW-0238">DNA-binding</keyword>
<dbReference type="SUPFAM" id="SSF47979">
    <property type="entry name" value="Iron-dependent repressor protein, dimerization domain"/>
    <property type="match status" value="1"/>
</dbReference>
<comment type="subunit">
    <text evidence="3">Homodimer.</text>
</comment>